<gene>
    <name evidence="4" type="ORF">AMS69_13690</name>
</gene>
<dbReference type="SUPFAM" id="SSF54637">
    <property type="entry name" value="Thioesterase/thiol ester dehydrase-isomerase"/>
    <property type="match status" value="1"/>
</dbReference>
<organism evidence="4 5">
    <name type="scientific">Haloarcula rubripromontorii</name>
    <dbReference type="NCBI Taxonomy" id="1705562"/>
    <lineage>
        <taxon>Archaea</taxon>
        <taxon>Methanobacteriati</taxon>
        <taxon>Methanobacteriota</taxon>
        <taxon>Stenosarchaea group</taxon>
        <taxon>Halobacteria</taxon>
        <taxon>Halobacteriales</taxon>
        <taxon>Haloarculaceae</taxon>
        <taxon>Haloarcula</taxon>
    </lineage>
</organism>
<proteinExistence type="inferred from homology"/>
<dbReference type="InterPro" id="IPR006683">
    <property type="entry name" value="Thioestr_dom"/>
</dbReference>
<comment type="similarity">
    <text evidence="1">Belongs to the thioesterase PaaI family.</text>
</comment>
<dbReference type="Proteomes" id="UP000037729">
    <property type="component" value="Unassembled WGS sequence"/>
</dbReference>
<evidence type="ECO:0000256" key="2">
    <source>
        <dbReference type="ARBA" id="ARBA00022801"/>
    </source>
</evidence>
<evidence type="ECO:0000256" key="1">
    <source>
        <dbReference type="ARBA" id="ARBA00008324"/>
    </source>
</evidence>
<dbReference type="PATRIC" id="fig|1705562.3.peg.3328"/>
<dbReference type="Pfam" id="PF03061">
    <property type="entry name" value="4HBT"/>
    <property type="match status" value="1"/>
</dbReference>
<dbReference type="GO" id="GO:0047617">
    <property type="term" value="F:fatty acyl-CoA hydrolase activity"/>
    <property type="evidence" value="ECO:0007669"/>
    <property type="project" value="InterPro"/>
</dbReference>
<dbReference type="STRING" id="1705562.AMS69_13690"/>
<evidence type="ECO:0000259" key="3">
    <source>
        <dbReference type="Pfam" id="PF03061"/>
    </source>
</evidence>
<dbReference type="EMBL" id="LIUF01000004">
    <property type="protein sequence ID" value="KOX92671.1"/>
    <property type="molecule type" value="Genomic_DNA"/>
</dbReference>
<keyword evidence="5" id="KW-1185">Reference proteome</keyword>
<dbReference type="InterPro" id="IPR039298">
    <property type="entry name" value="ACOT13"/>
</dbReference>
<reference evidence="4 5" key="1">
    <citation type="submission" date="2015-08" db="EMBL/GenBank/DDBJ databases">
        <title>Genomes of Isolates from Cabo Rojo, PR.</title>
        <authorList>
            <person name="Sanchez-Nieves R.L."/>
            <person name="Montalvo-Rodriguez R."/>
        </authorList>
    </citation>
    <scope>NUCLEOTIDE SEQUENCE [LARGE SCALE GENOMIC DNA]</scope>
    <source>
        <strain evidence="4 5">SL3</strain>
    </source>
</reference>
<dbReference type="NCBIfam" id="TIGR00369">
    <property type="entry name" value="unchar_dom_1"/>
    <property type="match status" value="1"/>
</dbReference>
<dbReference type="InterPro" id="IPR029069">
    <property type="entry name" value="HotDog_dom_sf"/>
</dbReference>
<protein>
    <recommendedName>
        <fullName evidence="3">Thioesterase domain-containing protein</fullName>
    </recommendedName>
</protein>
<evidence type="ECO:0000313" key="4">
    <source>
        <dbReference type="EMBL" id="KOX92671.1"/>
    </source>
</evidence>
<dbReference type="CDD" id="cd03443">
    <property type="entry name" value="PaaI_thioesterase"/>
    <property type="match status" value="1"/>
</dbReference>
<dbReference type="PANTHER" id="PTHR21660">
    <property type="entry name" value="THIOESTERASE SUPERFAMILY MEMBER-RELATED"/>
    <property type="match status" value="1"/>
</dbReference>
<feature type="domain" description="Thioesterase" evidence="3">
    <location>
        <begin position="36"/>
        <end position="112"/>
    </location>
</feature>
<evidence type="ECO:0000313" key="5">
    <source>
        <dbReference type="Proteomes" id="UP000037729"/>
    </source>
</evidence>
<dbReference type="InterPro" id="IPR003736">
    <property type="entry name" value="PAAI_dom"/>
</dbReference>
<accession>A0A0M9AKT2</accession>
<keyword evidence="2" id="KW-0378">Hydrolase</keyword>
<sequence length="124" mass="13299">MPSWPYGALAGLETVAIDEGESRWAMHIGPEHANPMGTVHGGVLCDLGDAAMGTAYMSTVEPDESFTTVDLAANFLRPVRTGRIEAVGRVVHRGRTIGLVECDITNEEGELVSRLSSTCLTLRE</sequence>
<dbReference type="PANTHER" id="PTHR21660:SF1">
    <property type="entry name" value="ACYL-COENZYME A THIOESTERASE 13"/>
    <property type="match status" value="1"/>
</dbReference>
<dbReference type="AlphaFoldDB" id="A0A0M9AKT2"/>
<name>A0A0M9AKT2_9EURY</name>
<dbReference type="Gene3D" id="3.10.129.10">
    <property type="entry name" value="Hotdog Thioesterase"/>
    <property type="match status" value="1"/>
</dbReference>
<comment type="caution">
    <text evidence="4">The sequence shown here is derived from an EMBL/GenBank/DDBJ whole genome shotgun (WGS) entry which is preliminary data.</text>
</comment>